<dbReference type="Pfam" id="PF16157">
    <property type="entry name" value="DUF4865"/>
    <property type="match status" value="1"/>
</dbReference>
<proteinExistence type="predicted"/>
<dbReference type="Proteomes" id="UP000217676">
    <property type="component" value="Chromosome"/>
</dbReference>
<sequence length="197" mass="21244">MHAMQYDITLPADYDMGVIRTRVATRGHLLDDFPGLGLKAYLMRERADGSPVNQYAPFYLWAEAAGMNAFLWGPGFQGIVNDFGRPVVQHWTVLAYDEGPATAAAPRTATRRRHPLPAGIAPADAVAEALERHAVRAAGDGVVATALAVDPRHWELLVLTVRADTSPGIPDAPDTDRFQVLHLSAPGRSGLGAGRSW</sequence>
<name>A0A160NUL2_STRLU</name>
<gene>
    <name evidence="1" type="ORF">SLA_0561</name>
</gene>
<dbReference type="KEGG" id="slau:SLA_0561"/>
<evidence type="ECO:0000313" key="2">
    <source>
        <dbReference type="Proteomes" id="UP000217676"/>
    </source>
</evidence>
<dbReference type="InterPro" id="IPR032349">
    <property type="entry name" value="DUF4865"/>
</dbReference>
<organism evidence="1 2">
    <name type="scientific">Streptomyces laurentii</name>
    <dbReference type="NCBI Taxonomy" id="39478"/>
    <lineage>
        <taxon>Bacteria</taxon>
        <taxon>Bacillati</taxon>
        <taxon>Actinomycetota</taxon>
        <taxon>Actinomycetes</taxon>
        <taxon>Kitasatosporales</taxon>
        <taxon>Streptomycetaceae</taxon>
        <taxon>Streptomyces</taxon>
    </lineage>
</organism>
<dbReference type="EMBL" id="AP017424">
    <property type="protein sequence ID" value="BAU81515.1"/>
    <property type="molecule type" value="Genomic_DNA"/>
</dbReference>
<dbReference type="AlphaFoldDB" id="A0A160NUL2"/>
<protein>
    <recommendedName>
        <fullName evidence="3">DUF4865 domain-containing protein</fullName>
    </recommendedName>
</protein>
<dbReference type="RefSeq" id="WP_359877011.1">
    <property type="nucleotide sequence ID" value="NZ_JBEYHT010000022.1"/>
</dbReference>
<evidence type="ECO:0000313" key="1">
    <source>
        <dbReference type="EMBL" id="BAU81515.1"/>
    </source>
</evidence>
<accession>A0A160NUL2</accession>
<evidence type="ECO:0008006" key="3">
    <source>
        <dbReference type="Google" id="ProtNLM"/>
    </source>
</evidence>
<keyword evidence="2" id="KW-1185">Reference proteome</keyword>
<reference evidence="1 2" key="1">
    <citation type="journal article" date="2016" name="Genome Announc.">
        <title>Complete Genome Sequence of Thiostrepton-Producing Streptomyces laurentii ATCC 31255.</title>
        <authorList>
            <person name="Doi K."/>
            <person name="Fujino Y."/>
            <person name="Nagayoshi Y."/>
            <person name="Ohshima T."/>
            <person name="Ogata S."/>
        </authorList>
    </citation>
    <scope>NUCLEOTIDE SEQUENCE [LARGE SCALE GENOMIC DNA]</scope>
    <source>
        <strain evidence="1 2">ATCC 31255</strain>
    </source>
</reference>